<dbReference type="GO" id="GO:0005324">
    <property type="term" value="F:long-chain fatty acid transmembrane transporter activity"/>
    <property type="evidence" value="ECO:0007669"/>
    <property type="project" value="TreeGrafter"/>
</dbReference>
<dbReference type="AlphaFoldDB" id="A0A182SE58"/>
<protein>
    <recommendedName>
        <fullName evidence="7">ABC transmembrane type-1 domain-containing protein</fullName>
    </recommendedName>
</protein>
<evidence type="ECO:0000256" key="4">
    <source>
        <dbReference type="ARBA" id="ARBA00023136"/>
    </source>
</evidence>
<dbReference type="PANTHER" id="PTHR11384:SF67">
    <property type="entry name" value="ATP-BINDING CASSETTE SUB-FAMILY D MEMBER 1"/>
    <property type="match status" value="1"/>
</dbReference>
<evidence type="ECO:0000259" key="7">
    <source>
        <dbReference type="Pfam" id="PF06472"/>
    </source>
</evidence>
<dbReference type="PANTHER" id="PTHR11384">
    <property type="entry name" value="ATP-BINDING CASSETTE, SUB-FAMILY D MEMBER"/>
    <property type="match status" value="1"/>
</dbReference>
<dbReference type="GO" id="GO:0140359">
    <property type="term" value="F:ABC-type transporter activity"/>
    <property type="evidence" value="ECO:0007669"/>
    <property type="project" value="InterPro"/>
</dbReference>
<dbReference type="GO" id="GO:0042760">
    <property type="term" value="P:very long-chain fatty acid catabolic process"/>
    <property type="evidence" value="ECO:0007669"/>
    <property type="project" value="TreeGrafter"/>
</dbReference>
<keyword evidence="4 6" id="KW-0472">Membrane</keyword>
<name>A0A182SE58_9DIPT</name>
<feature type="region of interest" description="Disordered" evidence="5">
    <location>
        <begin position="53"/>
        <end position="85"/>
    </location>
</feature>
<dbReference type="GO" id="GO:0005778">
    <property type="term" value="C:peroxisomal membrane"/>
    <property type="evidence" value="ECO:0007669"/>
    <property type="project" value="TreeGrafter"/>
</dbReference>
<dbReference type="GO" id="GO:0006635">
    <property type="term" value="P:fatty acid beta-oxidation"/>
    <property type="evidence" value="ECO:0007669"/>
    <property type="project" value="TreeGrafter"/>
</dbReference>
<reference evidence="8" key="2">
    <citation type="submission" date="2020-05" db="UniProtKB">
        <authorList>
            <consortium name="EnsemblMetazoa"/>
        </authorList>
    </citation>
    <scope>IDENTIFICATION</scope>
    <source>
        <strain evidence="8">maculatus3</strain>
    </source>
</reference>
<organism evidence="8 9">
    <name type="scientific">Anopheles maculatus</name>
    <dbReference type="NCBI Taxonomy" id="74869"/>
    <lineage>
        <taxon>Eukaryota</taxon>
        <taxon>Metazoa</taxon>
        <taxon>Ecdysozoa</taxon>
        <taxon>Arthropoda</taxon>
        <taxon>Hexapoda</taxon>
        <taxon>Insecta</taxon>
        <taxon>Pterygota</taxon>
        <taxon>Neoptera</taxon>
        <taxon>Endopterygota</taxon>
        <taxon>Diptera</taxon>
        <taxon>Nematocera</taxon>
        <taxon>Culicoidea</taxon>
        <taxon>Culicidae</taxon>
        <taxon>Anophelinae</taxon>
        <taxon>Anopheles</taxon>
        <taxon>Anopheles maculatus group</taxon>
    </lineage>
</organism>
<dbReference type="InterPro" id="IPR011527">
    <property type="entry name" value="ABC1_TM_dom"/>
</dbReference>
<dbReference type="GO" id="GO:0007031">
    <property type="term" value="P:peroxisome organization"/>
    <property type="evidence" value="ECO:0007669"/>
    <property type="project" value="TreeGrafter"/>
</dbReference>
<dbReference type="GO" id="GO:0015910">
    <property type="term" value="P:long-chain fatty acid import into peroxisome"/>
    <property type="evidence" value="ECO:0007669"/>
    <property type="project" value="TreeGrafter"/>
</dbReference>
<dbReference type="Proteomes" id="UP000075901">
    <property type="component" value="Unassembled WGS sequence"/>
</dbReference>
<sequence length="227" mass="25524">MPTIISKFAKRSFDTLEGLGYSREFVSKGLITGAVALYCLRLTYPVVRDKLANGKGSKESATDGAHHRNENNNLTKQPPDDPEAKKEQIIIAKRNRQRKAGRQPGLNLDFLLQLRQLMGIMVPRLICEESGLLAVHTLCLVSRTFLSIYVASMEGAIVKFIVRKDMRNFVLMLLKWFGIAIPATFINSMIRYLENKLALAFRRGAKVTDTKTATSLYVAESLKFSVR</sequence>
<evidence type="ECO:0000313" key="9">
    <source>
        <dbReference type="Proteomes" id="UP000075901"/>
    </source>
</evidence>
<evidence type="ECO:0000256" key="2">
    <source>
        <dbReference type="ARBA" id="ARBA00022692"/>
    </source>
</evidence>
<proteinExistence type="predicted"/>
<dbReference type="Pfam" id="PF06472">
    <property type="entry name" value="ABC_membrane_2"/>
    <property type="match status" value="1"/>
</dbReference>
<evidence type="ECO:0000256" key="3">
    <source>
        <dbReference type="ARBA" id="ARBA00022989"/>
    </source>
</evidence>
<keyword evidence="9" id="KW-1185">Reference proteome</keyword>
<feature type="domain" description="ABC transmembrane type-1" evidence="7">
    <location>
        <begin position="117"/>
        <end position="203"/>
    </location>
</feature>
<accession>A0A182SE58</accession>
<dbReference type="InterPro" id="IPR050835">
    <property type="entry name" value="ABC_transporter_sub-D"/>
</dbReference>
<evidence type="ECO:0000256" key="6">
    <source>
        <dbReference type="SAM" id="Phobius"/>
    </source>
</evidence>
<dbReference type="EnsemblMetazoa" id="AMAM004959-RA">
    <property type="protein sequence ID" value="AMAM004959-PA"/>
    <property type="gene ID" value="AMAM004959"/>
</dbReference>
<keyword evidence="3 6" id="KW-1133">Transmembrane helix</keyword>
<dbReference type="VEuPathDB" id="VectorBase:AMAM004959"/>
<feature type="compositionally biased region" description="Basic and acidic residues" evidence="5">
    <location>
        <begin position="53"/>
        <end position="70"/>
    </location>
</feature>
<evidence type="ECO:0000313" key="8">
    <source>
        <dbReference type="EnsemblMetazoa" id="AMAM004959-PA"/>
    </source>
</evidence>
<keyword evidence="1" id="KW-0813">Transport</keyword>
<dbReference type="GO" id="GO:0005524">
    <property type="term" value="F:ATP binding"/>
    <property type="evidence" value="ECO:0007669"/>
    <property type="project" value="InterPro"/>
</dbReference>
<evidence type="ECO:0000256" key="5">
    <source>
        <dbReference type="SAM" id="MobiDB-lite"/>
    </source>
</evidence>
<reference evidence="9" key="1">
    <citation type="submission" date="2013-09" db="EMBL/GenBank/DDBJ databases">
        <title>The Genome Sequence of Anopheles maculatus species B.</title>
        <authorList>
            <consortium name="The Broad Institute Genomics Platform"/>
            <person name="Neafsey D.E."/>
            <person name="Besansky N."/>
            <person name="Howell P."/>
            <person name="Walton C."/>
            <person name="Young S.K."/>
            <person name="Zeng Q."/>
            <person name="Gargeya S."/>
            <person name="Fitzgerald M."/>
            <person name="Haas B."/>
            <person name="Abouelleil A."/>
            <person name="Allen A.W."/>
            <person name="Alvarado L."/>
            <person name="Arachchi H.M."/>
            <person name="Berlin A.M."/>
            <person name="Chapman S.B."/>
            <person name="Gainer-Dewar J."/>
            <person name="Goldberg J."/>
            <person name="Griggs A."/>
            <person name="Gujja S."/>
            <person name="Hansen M."/>
            <person name="Howarth C."/>
            <person name="Imamovic A."/>
            <person name="Ireland A."/>
            <person name="Larimer J."/>
            <person name="McCowan C."/>
            <person name="Murphy C."/>
            <person name="Pearson M."/>
            <person name="Poon T.W."/>
            <person name="Priest M."/>
            <person name="Roberts A."/>
            <person name="Saif S."/>
            <person name="Shea T."/>
            <person name="Sisk P."/>
            <person name="Sykes S."/>
            <person name="Wortman J."/>
            <person name="Nusbaum C."/>
            <person name="Birren B."/>
        </authorList>
    </citation>
    <scope>NUCLEOTIDE SEQUENCE [LARGE SCALE GENOMIC DNA]</scope>
    <source>
        <strain evidence="9">maculatus3</strain>
    </source>
</reference>
<keyword evidence="2 6" id="KW-0812">Transmembrane</keyword>
<feature type="transmembrane region" description="Helical" evidence="6">
    <location>
        <begin position="173"/>
        <end position="193"/>
    </location>
</feature>
<evidence type="ECO:0000256" key="1">
    <source>
        <dbReference type="ARBA" id="ARBA00022448"/>
    </source>
</evidence>